<dbReference type="AlphaFoldDB" id="A0A9P4J8M9"/>
<gene>
    <name evidence="1" type="ORF">K461DRAFT_219471</name>
</gene>
<reference evidence="1" key="1">
    <citation type="journal article" date="2020" name="Stud. Mycol.">
        <title>101 Dothideomycetes genomes: a test case for predicting lifestyles and emergence of pathogens.</title>
        <authorList>
            <person name="Haridas S."/>
            <person name="Albert R."/>
            <person name="Binder M."/>
            <person name="Bloem J."/>
            <person name="Labutti K."/>
            <person name="Salamov A."/>
            <person name="Andreopoulos B."/>
            <person name="Baker S."/>
            <person name="Barry K."/>
            <person name="Bills G."/>
            <person name="Bluhm B."/>
            <person name="Cannon C."/>
            <person name="Castanera R."/>
            <person name="Culley D."/>
            <person name="Daum C."/>
            <person name="Ezra D."/>
            <person name="Gonzalez J."/>
            <person name="Henrissat B."/>
            <person name="Kuo A."/>
            <person name="Liang C."/>
            <person name="Lipzen A."/>
            <person name="Lutzoni F."/>
            <person name="Magnuson J."/>
            <person name="Mondo S."/>
            <person name="Nolan M."/>
            <person name="Ohm R."/>
            <person name="Pangilinan J."/>
            <person name="Park H.-J."/>
            <person name="Ramirez L."/>
            <person name="Alfaro M."/>
            <person name="Sun H."/>
            <person name="Tritt A."/>
            <person name="Yoshinaga Y."/>
            <person name="Zwiers L.-H."/>
            <person name="Turgeon B."/>
            <person name="Goodwin S."/>
            <person name="Spatafora J."/>
            <person name="Crous P."/>
            <person name="Grigoriev I."/>
        </authorList>
    </citation>
    <scope>NUCLEOTIDE SEQUENCE</scope>
    <source>
        <strain evidence="1">CBS 260.36</strain>
    </source>
</reference>
<sequence length="379" mass="41683">MSPQTNKDDFFTHLRQRKTFHILITGETDDFDALVIDDWRSEGFNVKYLAFGKGGADYVRQVQKVADGMVGVSEKYAIIAFGNPGAPLLTSLRHLPRLAALISYYPPQIPSGQHTTYPPGVNVLLHLCAGSTISVSLRSFVYEGVSSGFAETDVDEFDSVGKELAWSRSLATVRKSFDLENPDLEGVRDAYFDNVGTDPDGSRSGWPQALPESGTCRINLPTLTGGFDREGLRAFYRDLFGPTAHMIRAKLISRTVGPTQVVDEMIISFKHDAVIEWMLPRVPPTGKQVRIPVVSIVAIKAGRCVSERLYWDQASVLVQIGMLDPALIPDSFRTKNKGSIKKLRMPVVSTEQAKAVEEGEDWNGSVNSLVDGMRGSSIS</sequence>
<comment type="caution">
    <text evidence="1">The sequence shown here is derived from an EMBL/GenBank/DDBJ whole genome shotgun (WGS) entry which is preliminary data.</text>
</comment>
<organism evidence="1 2">
    <name type="scientific">Myriangium duriaei CBS 260.36</name>
    <dbReference type="NCBI Taxonomy" id="1168546"/>
    <lineage>
        <taxon>Eukaryota</taxon>
        <taxon>Fungi</taxon>
        <taxon>Dikarya</taxon>
        <taxon>Ascomycota</taxon>
        <taxon>Pezizomycotina</taxon>
        <taxon>Dothideomycetes</taxon>
        <taxon>Dothideomycetidae</taxon>
        <taxon>Myriangiales</taxon>
        <taxon>Myriangiaceae</taxon>
        <taxon>Myriangium</taxon>
    </lineage>
</organism>
<dbReference type="InterPro" id="IPR009959">
    <property type="entry name" value="Cyclase_SnoaL-like"/>
</dbReference>
<name>A0A9P4J8M9_9PEZI</name>
<dbReference type="PANTHER" id="PTHR38436">
    <property type="entry name" value="POLYKETIDE CYCLASE SNOAL-LIKE DOMAIN"/>
    <property type="match status" value="1"/>
</dbReference>
<evidence type="ECO:0008006" key="3">
    <source>
        <dbReference type="Google" id="ProtNLM"/>
    </source>
</evidence>
<keyword evidence="2" id="KW-1185">Reference proteome</keyword>
<dbReference type="SUPFAM" id="SSF54427">
    <property type="entry name" value="NTF2-like"/>
    <property type="match status" value="1"/>
</dbReference>
<dbReference type="OrthoDB" id="5440at2759"/>
<evidence type="ECO:0000313" key="1">
    <source>
        <dbReference type="EMBL" id="KAF2157373.1"/>
    </source>
</evidence>
<dbReference type="EMBL" id="ML996081">
    <property type="protein sequence ID" value="KAF2157373.1"/>
    <property type="molecule type" value="Genomic_DNA"/>
</dbReference>
<dbReference type="Gene3D" id="3.10.450.50">
    <property type="match status" value="1"/>
</dbReference>
<evidence type="ECO:0000313" key="2">
    <source>
        <dbReference type="Proteomes" id="UP000799439"/>
    </source>
</evidence>
<proteinExistence type="predicted"/>
<dbReference type="Proteomes" id="UP000799439">
    <property type="component" value="Unassembled WGS sequence"/>
</dbReference>
<dbReference type="InterPro" id="IPR032710">
    <property type="entry name" value="NTF2-like_dom_sf"/>
</dbReference>
<dbReference type="GO" id="GO:0030638">
    <property type="term" value="P:polyketide metabolic process"/>
    <property type="evidence" value="ECO:0007669"/>
    <property type="project" value="InterPro"/>
</dbReference>
<protein>
    <recommendedName>
        <fullName evidence="3">SnoaL-like domain-containing protein</fullName>
    </recommendedName>
</protein>
<accession>A0A9P4J8M9</accession>
<dbReference type="PANTHER" id="PTHR38436:SF3">
    <property type="entry name" value="CARBOXYMETHYLENEBUTENOLIDASE-RELATED"/>
    <property type="match status" value="1"/>
</dbReference>